<dbReference type="Pfam" id="PF03184">
    <property type="entry name" value="DDE_1"/>
    <property type="match status" value="1"/>
</dbReference>
<comment type="caution">
    <text evidence="2">The sequence shown here is derived from an EMBL/GenBank/DDBJ whole genome shotgun (WGS) entry which is preliminary data.</text>
</comment>
<evidence type="ECO:0000313" key="3">
    <source>
        <dbReference type="Proteomes" id="UP001165289"/>
    </source>
</evidence>
<dbReference type="AlphaFoldDB" id="A0AAV7JQR7"/>
<reference evidence="2 3" key="1">
    <citation type="journal article" date="2023" name="BMC Biol.">
        <title>The compact genome of the sponge Oopsacas minuta (Hexactinellida) is lacking key metazoan core genes.</title>
        <authorList>
            <person name="Santini S."/>
            <person name="Schenkelaars Q."/>
            <person name="Jourda C."/>
            <person name="Duchesne M."/>
            <person name="Belahbib H."/>
            <person name="Rocher C."/>
            <person name="Selva M."/>
            <person name="Riesgo A."/>
            <person name="Vervoort M."/>
            <person name="Leys S.P."/>
            <person name="Kodjabachian L."/>
            <person name="Le Bivic A."/>
            <person name="Borchiellini C."/>
            <person name="Claverie J.M."/>
            <person name="Renard E."/>
        </authorList>
    </citation>
    <scope>NUCLEOTIDE SEQUENCE [LARGE SCALE GENOMIC DNA]</scope>
    <source>
        <strain evidence="2">SPO-2</strain>
    </source>
</reference>
<evidence type="ECO:0000313" key="2">
    <source>
        <dbReference type="EMBL" id="KAI6650814.1"/>
    </source>
</evidence>
<protein>
    <submittedName>
        <fullName evidence="2">Tigger transposable element-derived protein 6</fullName>
    </submittedName>
</protein>
<dbReference type="Proteomes" id="UP001165289">
    <property type="component" value="Unassembled WGS sequence"/>
</dbReference>
<organism evidence="2 3">
    <name type="scientific">Oopsacas minuta</name>
    <dbReference type="NCBI Taxonomy" id="111878"/>
    <lineage>
        <taxon>Eukaryota</taxon>
        <taxon>Metazoa</taxon>
        <taxon>Porifera</taxon>
        <taxon>Hexactinellida</taxon>
        <taxon>Hexasterophora</taxon>
        <taxon>Lyssacinosida</taxon>
        <taxon>Leucopsacidae</taxon>
        <taxon>Oopsacas</taxon>
    </lineage>
</organism>
<proteinExistence type="predicted"/>
<dbReference type="GO" id="GO:0003676">
    <property type="term" value="F:nucleic acid binding"/>
    <property type="evidence" value="ECO:0007669"/>
    <property type="project" value="InterPro"/>
</dbReference>
<gene>
    <name evidence="2" type="ORF">LOD99_7865</name>
</gene>
<name>A0AAV7JQR7_9METZ</name>
<dbReference type="EMBL" id="JAKMXF010000310">
    <property type="protein sequence ID" value="KAI6650814.1"/>
    <property type="molecule type" value="Genomic_DNA"/>
</dbReference>
<accession>A0AAV7JQR7</accession>
<keyword evidence="3" id="KW-1185">Reference proteome</keyword>
<feature type="domain" description="DDE-1" evidence="1">
    <location>
        <begin position="21"/>
        <end position="154"/>
    </location>
</feature>
<sequence>MKVINQYLPLRAFSPIKQDLKRLPRCITWSASKKGWVTSEIFHNFLVKVNEKFRHSNSDCVLFLDNFSGHVAGVDRCSNDDLSKTRIEWLPAYCTSICQPIDMGISQAFKLRYGKFLHEHMCNQVFADRHPTTGLDLMRVYVWLSRAWNSLNGSQTVQRCS</sequence>
<dbReference type="InterPro" id="IPR004875">
    <property type="entry name" value="DDE_SF_endonuclease_dom"/>
</dbReference>
<evidence type="ECO:0000259" key="1">
    <source>
        <dbReference type="Pfam" id="PF03184"/>
    </source>
</evidence>